<dbReference type="FunFam" id="3.40.50.1820:FF:000089">
    <property type="entry name" value="Alpha/beta hydrolase"/>
    <property type="match status" value="1"/>
</dbReference>
<dbReference type="PANTHER" id="PTHR48081:SF8">
    <property type="entry name" value="ALPHA_BETA HYDROLASE FOLD-3 DOMAIN-CONTAINING PROTEIN-RELATED"/>
    <property type="match status" value="1"/>
</dbReference>
<dbReference type="InterPro" id="IPR013094">
    <property type="entry name" value="AB_hydrolase_3"/>
</dbReference>
<gene>
    <name evidence="4" type="ORF">BAOM_2800</name>
</gene>
<dbReference type="EMBL" id="CP026095">
    <property type="protein sequence ID" value="AZV43409.1"/>
    <property type="molecule type" value="Genomic_DNA"/>
</dbReference>
<dbReference type="GO" id="GO:0016787">
    <property type="term" value="F:hydrolase activity"/>
    <property type="evidence" value="ECO:0007669"/>
    <property type="project" value="UniProtKB-KW"/>
</dbReference>
<proteinExistence type="inferred from homology"/>
<feature type="domain" description="Alpha/beta hydrolase fold-3" evidence="3">
    <location>
        <begin position="79"/>
        <end position="284"/>
    </location>
</feature>
<dbReference type="KEGG" id="pasa:BAOM_2800"/>
<evidence type="ECO:0000313" key="4">
    <source>
        <dbReference type="EMBL" id="AZV43409.1"/>
    </source>
</evidence>
<organism evidence="4 5">
    <name type="scientific">Peribacillus asahii</name>
    <dbReference type="NCBI Taxonomy" id="228899"/>
    <lineage>
        <taxon>Bacteria</taxon>
        <taxon>Bacillati</taxon>
        <taxon>Bacillota</taxon>
        <taxon>Bacilli</taxon>
        <taxon>Bacillales</taxon>
        <taxon>Bacillaceae</taxon>
        <taxon>Peribacillus</taxon>
    </lineage>
</organism>
<reference evidence="4 5" key="1">
    <citation type="submission" date="2018-01" db="EMBL/GenBank/DDBJ databases">
        <title>Bacillus asahii Genome sequencing and assembly.</title>
        <authorList>
            <person name="Jiang H."/>
            <person name="Feng Y."/>
            <person name="Zhao F."/>
            <person name="Lin X."/>
        </authorList>
    </citation>
    <scope>NUCLEOTIDE SEQUENCE [LARGE SCALE GENOMIC DNA]</scope>
    <source>
        <strain evidence="4 5">OM18</strain>
    </source>
</reference>
<evidence type="ECO:0000313" key="5">
    <source>
        <dbReference type="Proteomes" id="UP000283095"/>
    </source>
</evidence>
<sequence length="331" mass="37195">MANLDSQAEKYLQALKQMPPIHTMDHKTVREMLSKAPQPPIESEGLSKVEDWMIPVSKDAEIKCRVYIPEGQGPFPLFIYYHGGGWVVGDLESTDPSCRMLAHRMGCIVVSVNYRLAPEHKFPTPVEDAYAALQWVYEKGSSFNGDVSRLIVGGDSVGGNLATVVTIMTRDRKGPSIAAQVLIYPATNLKFDTESHQAFAKGFGLDRELLFWFRDHYLRHKEDKHNGYASPLIAEDVSHLPTAFVITAENDVLRDEGRAYAERLKASGVNVEYACETGMIHGYFANMTFFSKNIERTVSRINEFLRTTDVITNRNTKIKKCKGCLDCSLNH</sequence>
<dbReference type="InterPro" id="IPR050300">
    <property type="entry name" value="GDXG_lipolytic_enzyme"/>
</dbReference>
<dbReference type="Pfam" id="PF07859">
    <property type="entry name" value="Abhydrolase_3"/>
    <property type="match status" value="1"/>
</dbReference>
<dbReference type="OrthoDB" id="9815425at2"/>
<dbReference type="SUPFAM" id="SSF53474">
    <property type="entry name" value="alpha/beta-Hydrolases"/>
    <property type="match status" value="1"/>
</dbReference>
<dbReference type="RefSeq" id="WP_127760611.1">
    <property type="nucleotide sequence ID" value="NZ_CP026095.1"/>
</dbReference>
<dbReference type="Gene3D" id="3.40.50.1820">
    <property type="entry name" value="alpha/beta hydrolase"/>
    <property type="match status" value="1"/>
</dbReference>
<evidence type="ECO:0000256" key="1">
    <source>
        <dbReference type="ARBA" id="ARBA00010515"/>
    </source>
</evidence>
<accession>A0A3T0KSK2</accession>
<protein>
    <submittedName>
        <fullName evidence="4">Esterase</fullName>
    </submittedName>
</protein>
<dbReference type="PANTHER" id="PTHR48081">
    <property type="entry name" value="AB HYDROLASE SUPERFAMILY PROTEIN C4A8.06C"/>
    <property type="match status" value="1"/>
</dbReference>
<dbReference type="InterPro" id="IPR029058">
    <property type="entry name" value="AB_hydrolase_fold"/>
</dbReference>
<keyword evidence="2" id="KW-0378">Hydrolase</keyword>
<dbReference type="Proteomes" id="UP000283095">
    <property type="component" value="Chromosome"/>
</dbReference>
<evidence type="ECO:0000259" key="3">
    <source>
        <dbReference type="Pfam" id="PF07859"/>
    </source>
</evidence>
<dbReference type="AlphaFoldDB" id="A0A3T0KSK2"/>
<comment type="similarity">
    <text evidence="1">Belongs to the 'GDXG' lipolytic enzyme family.</text>
</comment>
<name>A0A3T0KSK2_9BACI</name>
<evidence type="ECO:0000256" key="2">
    <source>
        <dbReference type="ARBA" id="ARBA00022801"/>
    </source>
</evidence>